<comment type="catalytic activity">
    <reaction evidence="24">
        <text>a 1,2-diacyl-sn-glycerol + ATP = a 1,2-diacyl-sn-glycero-3-phosphate + ADP + H(+)</text>
        <dbReference type="Rhea" id="RHEA:10272"/>
        <dbReference type="ChEBI" id="CHEBI:15378"/>
        <dbReference type="ChEBI" id="CHEBI:17815"/>
        <dbReference type="ChEBI" id="CHEBI:30616"/>
        <dbReference type="ChEBI" id="CHEBI:58608"/>
        <dbReference type="ChEBI" id="CHEBI:456216"/>
        <dbReference type="EC" id="2.7.1.107"/>
    </reaction>
</comment>
<evidence type="ECO:0000256" key="7">
    <source>
        <dbReference type="ARBA" id="ARBA00022519"/>
    </source>
</evidence>
<feature type="binding site" evidence="21">
    <location>
        <position position="12"/>
    </location>
    <ligand>
        <name>substrate</name>
    </ligand>
</feature>
<evidence type="ECO:0000256" key="15">
    <source>
        <dbReference type="ARBA" id="ARBA00022989"/>
    </source>
</evidence>
<feature type="binding site" evidence="22">
    <location>
        <position position="19"/>
    </location>
    <ligand>
        <name>ATP</name>
        <dbReference type="ChEBI" id="CHEBI:30616"/>
    </ligand>
</feature>
<feature type="binding site" evidence="22">
    <location>
        <position position="12"/>
    </location>
    <ligand>
        <name>ATP</name>
        <dbReference type="ChEBI" id="CHEBI:30616"/>
    </ligand>
</feature>
<dbReference type="PANTHER" id="PTHR34299">
    <property type="entry name" value="DIACYLGLYCEROL KINASE"/>
    <property type="match status" value="1"/>
</dbReference>
<evidence type="ECO:0000256" key="12">
    <source>
        <dbReference type="ARBA" id="ARBA00022777"/>
    </source>
</evidence>
<evidence type="ECO:0000313" key="25">
    <source>
        <dbReference type="EMBL" id="HDK37524.1"/>
    </source>
</evidence>
<comment type="cofactor">
    <cofactor evidence="23">
        <name>Mg(2+)</name>
        <dbReference type="ChEBI" id="CHEBI:18420"/>
    </cofactor>
    <text evidence="23">Mn(2+), Zn(2+), Cd(2+) and Co(2+) support activity to lesser extents.</text>
</comment>
<evidence type="ECO:0000256" key="1">
    <source>
        <dbReference type="ARBA" id="ARBA00004429"/>
    </source>
</evidence>
<evidence type="ECO:0000256" key="19">
    <source>
        <dbReference type="ARBA" id="ARBA00023264"/>
    </source>
</evidence>
<feature type="binding site" evidence="21">
    <location>
        <position position="72"/>
    </location>
    <ligand>
        <name>substrate</name>
    </ligand>
</feature>
<dbReference type="InterPro" id="IPR036945">
    <property type="entry name" value="DAGK_sf"/>
</dbReference>
<keyword evidence="16 24" id="KW-0443">Lipid metabolism</keyword>
<dbReference type="PANTHER" id="PTHR34299:SF1">
    <property type="entry name" value="DIACYLGLYCEROL KINASE"/>
    <property type="match status" value="1"/>
</dbReference>
<evidence type="ECO:0000256" key="3">
    <source>
        <dbReference type="ARBA" id="ARBA00012133"/>
    </source>
</evidence>
<dbReference type="EMBL" id="DRCV01000033">
    <property type="protein sequence ID" value="HDK37524.1"/>
    <property type="molecule type" value="Genomic_DNA"/>
</dbReference>
<dbReference type="InterPro" id="IPR033718">
    <property type="entry name" value="DAGK_prok"/>
</dbReference>
<evidence type="ECO:0000256" key="4">
    <source>
        <dbReference type="ARBA" id="ARBA00017575"/>
    </source>
</evidence>
<keyword evidence="7 24" id="KW-0997">Cell inner membrane</keyword>
<dbReference type="GO" id="GO:0046872">
    <property type="term" value="F:metal ion binding"/>
    <property type="evidence" value="ECO:0007669"/>
    <property type="project" value="UniProtKB-KW"/>
</dbReference>
<name>A0A831NYH5_9GAMM</name>
<proteinExistence type="inferred from homology"/>
<evidence type="ECO:0000256" key="6">
    <source>
        <dbReference type="ARBA" id="ARBA00022516"/>
    </source>
</evidence>
<dbReference type="PROSITE" id="PS01069">
    <property type="entry name" value="DAGK_PROKAR"/>
    <property type="match status" value="1"/>
</dbReference>
<keyword evidence="14 23" id="KW-0460">Magnesium</keyword>
<keyword evidence="17 24" id="KW-0472">Membrane</keyword>
<evidence type="ECO:0000256" key="10">
    <source>
        <dbReference type="ARBA" id="ARBA00022723"/>
    </source>
</evidence>
<protein>
    <recommendedName>
        <fullName evidence="4 24">Diacylglycerol kinase</fullName>
        <ecNumber evidence="3 24">2.7.1.107</ecNumber>
    </recommendedName>
</protein>
<keyword evidence="8 24" id="KW-0808">Transferase</keyword>
<feature type="transmembrane region" description="Helical" evidence="24">
    <location>
        <begin position="103"/>
        <end position="124"/>
    </location>
</feature>
<evidence type="ECO:0000256" key="17">
    <source>
        <dbReference type="ARBA" id="ARBA00023136"/>
    </source>
</evidence>
<evidence type="ECO:0000256" key="9">
    <source>
        <dbReference type="ARBA" id="ARBA00022692"/>
    </source>
</evidence>
<evidence type="ECO:0000256" key="22">
    <source>
        <dbReference type="PIRSR" id="PIRSR600829-3"/>
    </source>
</evidence>
<evidence type="ECO:0000256" key="20">
    <source>
        <dbReference type="PIRSR" id="PIRSR600829-1"/>
    </source>
</evidence>
<dbReference type="Gene3D" id="1.10.287.3610">
    <property type="match status" value="1"/>
</dbReference>
<reference evidence="25" key="1">
    <citation type="journal article" date="2020" name="mSystems">
        <title>Genome- and Community-Level Interaction Insights into Carbon Utilization and Element Cycling Functions of Hydrothermarchaeota in Hydrothermal Sediment.</title>
        <authorList>
            <person name="Zhou Z."/>
            <person name="Liu Y."/>
            <person name="Xu W."/>
            <person name="Pan J."/>
            <person name="Luo Z.H."/>
            <person name="Li M."/>
        </authorList>
    </citation>
    <scope>NUCLEOTIDE SEQUENCE [LARGE SCALE GENOMIC DNA]</scope>
    <source>
        <strain evidence="25">HyVt-26</strain>
    </source>
</reference>
<keyword evidence="5" id="KW-1003">Cell membrane</keyword>
<comment type="caution">
    <text evidence="24">Lacks conserved residue(s) required for the propagation of feature annotation.</text>
</comment>
<evidence type="ECO:0000256" key="21">
    <source>
        <dbReference type="PIRSR" id="PIRSR600829-2"/>
    </source>
</evidence>
<keyword evidence="15 24" id="KW-1133">Transmembrane helix</keyword>
<dbReference type="InterPro" id="IPR000829">
    <property type="entry name" value="DAGK"/>
</dbReference>
<gene>
    <name evidence="25" type="ORF">ENG92_00705</name>
</gene>
<comment type="similarity">
    <text evidence="2 24">Belongs to the bacterial diacylglycerol kinase family.</text>
</comment>
<accession>A0A831NYH5</accession>
<dbReference type="AlphaFoldDB" id="A0A831NYH5"/>
<keyword evidence="19 24" id="KW-1208">Phospholipid metabolism</keyword>
<evidence type="ECO:0000256" key="11">
    <source>
        <dbReference type="ARBA" id="ARBA00022741"/>
    </source>
</evidence>
<feature type="binding site" evidence="23">
    <location>
        <position position="79"/>
    </location>
    <ligand>
        <name>a divalent metal cation</name>
        <dbReference type="ChEBI" id="CHEBI:60240"/>
    </ligand>
</feature>
<evidence type="ECO:0000256" key="16">
    <source>
        <dbReference type="ARBA" id="ARBA00023098"/>
    </source>
</evidence>
<evidence type="ECO:0000256" key="18">
    <source>
        <dbReference type="ARBA" id="ARBA00023209"/>
    </source>
</evidence>
<dbReference type="CDD" id="cd14264">
    <property type="entry name" value="DAGK_IM"/>
    <property type="match status" value="1"/>
</dbReference>
<keyword evidence="18" id="KW-0594">Phospholipid biosynthesis</keyword>
<evidence type="ECO:0000256" key="23">
    <source>
        <dbReference type="PIRSR" id="PIRSR600829-4"/>
    </source>
</evidence>
<keyword evidence="6" id="KW-0444">Lipid biosynthesis</keyword>
<dbReference type="EC" id="2.7.1.107" evidence="3 24"/>
<keyword evidence="13 22" id="KW-0067">ATP-binding</keyword>
<keyword evidence="9 24" id="KW-0812">Transmembrane</keyword>
<feature type="binding site" evidence="23">
    <location>
        <position position="31"/>
    </location>
    <ligand>
        <name>a divalent metal cation</name>
        <dbReference type="ChEBI" id="CHEBI:60240"/>
    </ligand>
</feature>
<evidence type="ECO:0000256" key="14">
    <source>
        <dbReference type="ARBA" id="ARBA00022842"/>
    </source>
</evidence>
<dbReference type="Proteomes" id="UP000885822">
    <property type="component" value="Unassembled WGS sequence"/>
</dbReference>
<comment type="caution">
    <text evidence="25">The sequence shown here is derived from an EMBL/GenBank/DDBJ whole genome shotgun (WGS) entry which is preliminary data.</text>
</comment>
<dbReference type="GO" id="GO:0006654">
    <property type="term" value="P:phosphatidic acid biosynthetic process"/>
    <property type="evidence" value="ECO:0007669"/>
    <property type="project" value="InterPro"/>
</dbReference>
<dbReference type="Pfam" id="PF01219">
    <property type="entry name" value="DAGK_prokar"/>
    <property type="match status" value="1"/>
</dbReference>
<comment type="subcellular location">
    <subcellularLocation>
        <location evidence="1 24">Cell inner membrane</location>
        <topology evidence="1 24">Multi-pass membrane protein</topology>
    </subcellularLocation>
</comment>
<evidence type="ECO:0000256" key="8">
    <source>
        <dbReference type="ARBA" id="ARBA00022679"/>
    </source>
</evidence>
<feature type="binding site" evidence="21">
    <location>
        <begin position="33"/>
        <end position="37"/>
    </location>
    <ligand>
        <name>substrate</name>
    </ligand>
</feature>
<evidence type="ECO:0000256" key="24">
    <source>
        <dbReference type="RuleBase" id="RU363065"/>
    </source>
</evidence>
<organism evidence="25">
    <name type="scientific">Thiolapillus brandeum</name>
    <dbReference type="NCBI Taxonomy" id="1076588"/>
    <lineage>
        <taxon>Bacteria</taxon>
        <taxon>Pseudomonadati</taxon>
        <taxon>Pseudomonadota</taxon>
        <taxon>Gammaproteobacteria</taxon>
        <taxon>Chromatiales</taxon>
        <taxon>Sedimenticolaceae</taxon>
        <taxon>Thiolapillus</taxon>
    </lineage>
</organism>
<feature type="binding site" evidence="22">
    <location>
        <position position="31"/>
    </location>
    <ligand>
        <name>ATP</name>
        <dbReference type="ChEBI" id="CHEBI:30616"/>
    </ligand>
</feature>
<dbReference type="GO" id="GO:0005524">
    <property type="term" value="F:ATP binding"/>
    <property type="evidence" value="ECO:0007669"/>
    <property type="project" value="UniProtKB-KW"/>
</dbReference>
<feature type="active site" description="Proton acceptor" evidence="20">
    <location>
        <position position="72"/>
    </location>
</feature>
<sequence>MNAANKNTGITRLIKAFGYSMRGFASCFRSEAAFRQEAAVSLLIVPLGLWLGQSGVERALLLGSWLLVPLVEMLNSAIEAVVDRIGPERHELSGQAKDIGSAAVFLAISLFVCVWGLILLPHFIP</sequence>
<keyword evidence="11 22" id="KW-0547">Nucleotide-binding</keyword>
<feature type="binding site" evidence="22">
    <location>
        <position position="79"/>
    </location>
    <ligand>
        <name>ATP</name>
        <dbReference type="ChEBI" id="CHEBI:30616"/>
    </ligand>
</feature>
<dbReference type="GO" id="GO:0005886">
    <property type="term" value="C:plasma membrane"/>
    <property type="evidence" value="ECO:0007669"/>
    <property type="project" value="UniProtKB-SubCell"/>
</dbReference>
<comment type="function">
    <text evidence="24">Catalyzes the ATP-dependent phosphorylation of sn-l,2-diacylglycerol (DAG) to phosphatidic acid. Involved in the recycling of diacylglycerol produced as a by-product during membrane-derived oligosaccharide (MDO) biosynthesis.</text>
</comment>
<feature type="binding site" evidence="22">
    <location>
        <begin position="97"/>
        <end position="98"/>
    </location>
    <ligand>
        <name>ATP</name>
        <dbReference type="ChEBI" id="CHEBI:30616"/>
    </ligand>
</feature>
<dbReference type="GO" id="GO:0004143">
    <property type="term" value="F:ATP-dependent diacylglycerol kinase activity"/>
    <property type="evidence" value="ECO:0007669"/>
    <property type="project" value="UniProtKB-EC"/>
</dbReference>
<feature type="binding site" evidence="21">
    <location>
        <position position="101"/>
    </location>
    <ligand>
        <name>substrate</name>
    </ligand>
</feature>
<evidence type="ECO:0000256" key="5">
    <source>
        <dbReference type="ARBA" id="ARBA00022475"/>
    </source>
</evidence>
<keyword evidence="12 24" id="KW-0418">Kinase</keyword>
<evidence type="ECO:0000256" key="2">
    <source>
        <dbReference type="ARBA" id="ARBA00005967"/>
    </source>
</evidence>
<feature type="binding site" evidence="21">
    <location>
        <position position="58"/>
    </location>
    <ligand>
        <name>substrate</name>
    </ligand>
</feature>
<keyword evidence="10 23" id="KW-0479">Metal-binding</keyword>
<evidence type="ECO:0000256" key="13">
    <source>
        <dbReference type="ARBA" id="ARBA00022840"/>
    </source>
</evidence>
<feature type="binding site" evidence="22">
    <location>
        <begin position="88"/>
        <end position="90"/>
    </location>
    <ligand>
        <name>ATP</name>
        <dbReference type="ChEBI" id="CHEBI:30616"/>
    </ligand>
</feature>